<reference evidence="2" key="2">
    <citation type="submission" date="2007-04" db="EMBL/GenBank/DDBJ databases">
        <title>Complete genome sequence of the nitrogen-fixing bacterium Azorhizobium caulinodans ORS571.</title>
        <authorList>
            <person name="Lee K.B."/>
            <person name="Backer P.D."/>
            <person name="Aono T."/>
            <person name="Liu C.T."/>
            <person name="Suzuki S."/>
            <person name="Suzuki T."/>
            <person name="Kaneko T."/>
            <person name="Yamada M."/>
            <person name="Tabata S."/>
            <person name="Kupfer D.M."/>
            <person name="Najar F.Z."/>
            <person name="Wiley G.B."/>
            <person name="Roe B."/>
            <person name="Binnewies T."/>
            <person name="Ussery D."/>
            <person name="Vereecke D."/>
            <person name="Gevers D."/>
            <person name="Holsters M."/>
            <person name="Oyaizu H."/>
        </authorList>
    </citation>
    <scope>NUCLEOTIDE SEQUENCE [LARGE SCALE GENOMIC DNA]</scope>
    <source>
        <strain evidence="2">ATCC 43989 / DSM 5975 / JCM 20966 / LMG 6465 / NBRC 14845 / NCIMB 13405 / ORS 571</strain>
    </source>
</reference>
<dbReference type="Proteomes" id="UP000000270">
    <property type="component" value="Chromosome"/>
</dbReference>
<evidence type="ECO:0000313" key="1">
    <source>
        <dbReference type="EMBL" id="BAF89582.1"/>
    </source>
</evidence>
<proteinExistence type="predicted"/>
<dbReference type="eggNOG" id="ENOG5031J5V">
    <property type="taxonomic scope" value="Bacteria"/>
</dbReference>
<protein>
    <submittedName>
        <fullName evidence="1">Tail tubular protein A</fullName>
    </submittedName>
</protein>
<name>A8IF70_AZOC5</name>
<reference evidence="1 2" key="3">
    <citation type="journal article" date="2008" name="BMC Genomics">
        <title>The genome of the versatile nitrogen fixer Azorhizobium caulinodans ORS571.</title>
        <authorList>
            <person name="Lee KB."/>
            <person name="Backer P.D."/>
            <person name="Aono T."/>
            <person name="Liu CT."/>
            <person name="Suzuki S."/>
            <person name="Suzuki T."/>
            <person name="Kaneko T."/>
            <person name="Yamada M."/>
            <person name="Tabata S."/>
            <person name="Kupfer D.M."/>
            <person name="Najar F.Z."/>
            <person name="Wiley G.B."/>
            <person name="Roe B."/>
            <person name="Binnewies T.T."/>
            <person name="Ussery D.W."/>
            <person name="D'Haeze W."/>
            <person name="Herder J.D."/>
            <person name="Gevers D."/>
            <person name="Vereecke D."/>
            <person name="Holsters M."/>
            <person name="Oyaizu H."/>
        </authorList>
    </citation>
    <scope>NUCLEOTIDE SEQUENCE [LARGE SCALE GENOMIC DNA]</scope>
    <source>
        <strain evidence="2">ATCC 43989 / DSM 5975 / JCM 20966 / LMG 6465 / NBRC 14845 / NCIMB 13405 / ORS 571</strain>
    </source>
</reference>
<organism evidence="1 2">
    <name type="scientific">Azorhizobium caulinodans (strain ATCC 43989 / DSM 5975 / JCM 20966 / LMG 6465 / NBRC 14845 / NCIMB 13405 / ORS 571)</name>
    <dbReference type="NCBI Taxonomy" id="438753"/>
    <lineage>
        <taxon>Bacteria</taxon>
        <taxon>Pseudomonadati</taxon>
        <taxon>Pseudomonadota</taxon>
        <taxon>Alphaproteobacteria</taxon>
        <taxon>Hyphomicrobiales</taxon>
        <taxon>Xanthobacteraceae</taxon>
        <taxon>Azorhizobium</taxon>
    </lineage>
</organism>
<reference evidence="1 2" key="1">
    <citation type="journal article" date="2007" name="Appl. Environ. Microbiol.">
        <title>Rhizobial factors required for stem nodule maturation and maintenance in Sesbania rostrata-Azorhizobium caulinodans ORS571 symbiosis.</title>
        <authorList>
            <person name="Suzuki S."/>
            <person name="Aono T."/>
            <person name="Lee KB."/>
            <person name="Suzuki T."/>
            <person name="Liu CT."/>
            <person name="Miwa H."/>
            <person name="Wakao S."/>
            <person name="Iki T."/>
            <person name="Oyaizu H."/>
        </authorList>
    </citation>
    <scope>NUCLEOTIDE SEQUENCE [LARGE SCALE GENOMIC DNA]</scope>
    <source>
        <strain evidence="2">ATCC 43989 / DSM 5975 / JCM 20966 / LMG 6465 / NBRC 14845 / NCIMB 13405 / ORS 571</strain>
    </source>
</reference>
<dbReference type="KEGG" id="azc:AZC_3584"/>
<reference evidence="1 2" key="4">
    <citation type="journal article" date="2009" name="Appl. Environ. Microbiol.">
        <title>Comparative genome-wide transcriptional profiling of Azorhizobium caulinodans ORS571 grown under free-living and symbiotic conditions.</title>
        <authorList>
            <person name="Tsukada S."/>
            <person name="Aono T."/>
            <person name="Akiba N."/>
            <person name="Lee KB."/>
            <person name="Liu CT."/>
            <person name="Toyazaki H."/>
            <person name="Oyaizu H."/>
        </authorList>
    </citation>
    <scope>NUCLEOTIDE SEQUENCE [LARGE SCALE GENOMIC DNA]</scope>
    <source>
        <strain evidence="2">ATCC 43989 / DSM 5975 / JCM 20966 / LMG 6465 / NBRC 14845 / NCIMB 13405 / ORS 571</strain>
    </source>
</reference>
<dbReference type="AlphaFoldDB" id="A8IF70"/>
<dbReference type="Pfam" id="PF17212">
    <property type="entry name" value="Tube"/>
    <property type="match status" value="1"/>
</dbReference>
<accession>A8IF70</accession>
<gene>
    <name evidence="1" type="ordered locus">AZC_3584</name>
</gene>
<evidence type="ECO:0000313" key="2">
    <source>
        <dbReference type="Proteomes" id="UP000000270"/>
    </source>
</evidence>
<dbReference type="HOGENOM" id="CLU_120468_0_0_5"/>
<keyword evidence="2" id="KW-1185">Reference proteome</keyword>
<reference evidence="1 2" key="5">
    <citation type="journal article" date="2010" name="Appl. Environ. Microbiol.">
        <title>phrR-like gene praR of Azorhizobium caulinodans ORS571 is essential for symbiosis with Sesbania rostrata and is involved in expression of reb genes.</title>
        <authorList>
            <person name="Akiba N."/>
            <person name="Aono T."/>
            <person name="Toyazaki H."/>
            <person name="Sato S."/>
            <person name="Oyaizu H."/>
        </authorList>
    </citation>
    <scope>NUCLEOTIDE SEQUENCE [LARGE SCALE GENOMIC DNA]</scope>
    <source>
        <strain evidence="2">ATCC 43989 / DSM 5975 / JCM 20966 / LMG 6465 / NBRC 14845 / NCIMB 13405 / ORS 571</strain>
    </source>
</reference>
<sequence>MMPVRLTTELDAINTMLSIIGEAPVNRVEDTGLVDAVMARQILDETMRQVQSHGWHWNTDKNVVLVPSFPAPGDVYVPDNTLQVDAMDPSIDVVQRGNRLWDRRNNTFKFSVPVEVEIVRLLPFEELPQIARHYIMVRAGRIFQDRVVGSETLSGFNDKDETRALIALRNAEAETADYNMLSDSWAVGRVLNRRSGGFEG</sequence>
<dbReference type="STRING" id="438753.AZC_3584"/>
<dbReference type="InterPro" id="IPR033767">
    <property type="entry name" value="Tail_Gp11"/>
</dbReference>
<dbReference type="EMBL" id="AP009384">
    <property type="protein sequence ID" value="BAF89582.1"/>
    <property type="molecule type" value="Genomic_DNA"/>
</dbReference>
<reference evidence="1 2" key="6">
    <citation type="journal article" date="2011" name="Appl. Environ. Microbiol.">
        <title>Involvement of the azorhizobial chromosome partition gene (parA) in the onset of bacteroid differentiation during Sesbania rostrata stem nodule development.</title>
        <authorList>
            <person name="Liu CT."/>
            <person name="Lee KB."/>
            <person name="Wang YS."/>
            <person name="Peng MH."/>
            <person name="Lee KT."/>
            <person name="Suzuki S."/>
            <person name="Suzuki T."/>
            <person name="Oyaizu H."/>
        </authorList>
    </citation>
    <scope>NUCLEOTIDE SEQUENCE [LARGE SCALE GENOMIC DNA]</scope>
    <source>
        <strain evidence="2">ATCC 43989 / DSM 5975 / JCM 20966 / LMG 6465 / NBRC 14845 / NCIMB 13405 / ORS 571</strain>
    </source>
</reference>